<dbReference type="InterPro" id="IPR044876">
    <property type="entry name" value="HRDC_dom_sf"/>
</dbReference>
<dbReference type="InterPro" id="IPR012337">
    <property type="entry name" value="RNaseH-like_sf"/>
</dbReference>
<feature type="compositionally biased region" description="Basic residues" evidence="10">
    <location>
        <begin position="699"/>
        <end position="710"/>
    </location>
</feature>
<keyword evidence="2" id="KW-0698">rRNA processing</keyword>
<dbReference type="PROSITE" id="PS50967">
    <property type="entry name" value="HRDC"/>
    <property type="match status" value="1"/>
</dbReference>
<keyword evidence="4" id="KW-0378">Hydrolase</keyword>
<dbReference type="RefSeq" id="XP_019039204.1">
    <property type="nucleotide sequence ID" value="XM_019181633.1"/>
</dbReference>
<evidence type="ECO:0000313" key="13">
    <source>
        <dbReference type="Proteomes" id="UP000094112"/>
    </source>
</evidence>
<dbReference type="EMBL" id="KV454210">
    <property type="protein sequence ID" value="ODQ59997.1"/>
    <property type="molecule type" value="Genomic_DNA"/>
</dbReference>
<dbReference type="GO" id="GO:1990251">
    <property type="term" value="C:nuclear exosome focus"/>
    <property type="evidence" value="ECO:0007669"/>
    <property type="project" value="EnsemblFungi"/>
</dbReference>
<dbReference type="GO" id="GO:0003727">
    <property type="term" value="F:single-stranded RNA binding"/>
    <property type="evidence" value="ECO:0007669"/>
    <property type="project" value="TreeGrafter"/>
</dbReference>
<evidence type="ECO:0000256" key="1">
    <source>
        <dbReference type="ARBA" id="ARBA00004123"/>
    </source>
</evidence>
<keyword evidence="7" id="KW-0539">Nucleus</keyword>
<dbReference type="SMART" id="SM00474">
    <property type="entry name" value="35EXOc"/>
    <property type="match status" value="1"/>
</dbReference>
<dbReference type="Pfam" id="PF00570">
    <property type="entry name" value="HRDC"/>
    <property type="match status" value="1"/>
</dbReference>
<dbReference type="GO" id="GO:0032204">
    <property type="term" value="P:regulation of telomere maintenance"/>
    <property type="evidence" value="ECO:0007669"/>
    <property type="project" value="EnsemblFungi"/>
</dbReference>
<dbReference type="GO" id="GO:0000973">
    <property type="term" value="P:post-transcriptional tethering of RNA polymerase II gene DNA at nuclear periphery"/>
    <property type="evidence" value="ECO:0007669"/>
    <property type="project" value="EnsemblFungi"/>
</dbReference>
<feature type="compositionally biased region" description="Polar residues" evidence="10">
    <location>
        <begin position="636"/>
        <end position="649"/>
    </location>
</feature>
<evidence type="ECO:0000313" key="12">
    <source>
        <dbReference type="EMBL" id="ODQ59997.1"/>
    </source>
</evidence>
<gene>
    <name evidence="12" type="ORF">WICANDRAFT_29640</name>
</gene>
<comment type="similarity">
    <text evidence="8">Belongs to the exosome component 10/RRP6 family.</text>
</comment>
<sequence>MSSGGEDALSKAFPKAVSAIRAASGLAAYDINFYKSLDNTILESSEASSDRLIKLINLIAESSSEQNGEKVSGDSIESSWSRISNLLDTFLERSDIALDMLKNGSKLSESKQSITYLEDNNISTRNTQVPKRAEKPQLLFKTLIDNSEEHPFRPLLTSKPHAIVPFEETFTLTPAEENDPSHYRQPYETEIKEQEYNHKILEKSDPIPSTDWQSTEPIWVDTVDELQKMLSELQKVQEIAVDLEHHDYRSYYGLVCLMQISTRDQDWLIDTLALREDLQVLNAVFADPQVTKVFHGAFMDIIWLQRDLGLYVVSLFDTYHASRQLGFPKHSLAYLLERFASFKTSKKYQLADWRIRPLTAPMKLYARSDTHFLLNIFDQLKNMLIEANKLTTVLFESRNVARRRFEYSTYRPSGNNQNVVSPIEKAEPWKSLIYQYNLSPSREGIVKSLFDWRDKHARKDDESPRYIMPNQLLVSLAASAPTDASDVLSCSNFISDYVRKNCKEIAELIKKALKDSEEEDLLLMNDLEESKEESGKISFDQVELSEKAFLTQNNKLKTQKSNSLFSKFSKLFKASVLNNSDMSIYSAEGQKIPADVMSDRIKLIHQALPYSYYPEVVSTEHETIAENERGEDASEVTPTQETNSIIPSTEDSKMFDNPEEIVVLKQKKSQRPQQKQKTDSDIKKEAFDYENAEKVMQPSKRHERNVKKRSSSTFDPYSKESEGPKPVKKQPKLQLGKNTSFFSKKKK</sequence>
<dbReference type="Gene3D" id="3.30.420.10">
    <property type="entry name" value="Ribonuclease H-like superfamily/Ribonuclease H"/>
    <property type="match status" value="1"/>
</dbReference>
<dbReference type="GO" id="GO:0071037">
    <property type="term" value="P:nuclear polyadenylation-dependent snRNA catabolic process"/>
    <property type="evidence" value="ECO:0007669"/>
    <property type="project" value="EnsemblFungi"/>
</dbReference>
<dbReference type="InterPro" id="IPR045092">
    <property type="entry name" value="Rrp6-like"/>
</dbReference>
<dbReference type="InterPro" id="IPR012588">
    <property type="entry name" value="Exosome-assoc_fac_Rrp6_N"/>
</dbReference>
<keyword evidence="13" id="KW-1185">Reference proteome</keyword>
<dbReference type="FunFam" id="1.10.150.80:FF:000001">
    <property type="entry name" value="Putative exosome component 10"/>
    <property type="match status" value="1"/>
</dbReference>
<dbReference type="Pfam" id="PF01612">
    <property type="entry name" value="DNA_pol_A_exo1"/>
    <property type="match status" value="1"/>
</dbReference>
<dbReference type="GO" id="GO:0034476">
    <property type="term" value="P:U5 snRNA 3'-end processing"/>
    <property type="evidence" value="ECO:0007669"/>
    <property type="project" value="EnsemblFungi"/>
</dbReference>
<feature type="domain" description="HRDC" evidence="11">
    <location>
        <begin position="439"/>
        <end position="519"/>
    </location>
</feature>
<organism evidence="12 13">
    <name type="scientific">Wickerhamomyces anomalus (strain ATCC 58044 / CBS 1984 / NCYC 433 / NRRL Y-366-8)</name>
    <name type="common">Yeast</name>
    <name type="synonym">Hansenula anomala</name>
    <dbReference type="NCBI Taxonomy" id="683960"/>
    <lineage>
        <taxon>Eukaryota</taxon>
        <taxon>Fungi</taxon>
        <taxon>Dikarya</taxon>
        <taxon>Ascomycota</taxon>
        <taxon>Saccharomycotina</taxon>
        <taxon>Saccharomycetes</taxon>
        <taxon>Phaffomycetales</taxon>
        <taxon>Wickerhamomycetaceae</taxon>
        <taxon>Wickerhamomyces</taxon>
    </lineage>
</organism>
<feature type="region of interest" description="Disordered" evidence="10">
    <location>
        <begin position="664"/>
        <end position="747"/>
    </location>
</feature>
<keyword evidence="6" id="KW-0269">Exonuclease</keyword>
<dbReference type="PANTHER" id="PTHR12124">
    <property type="entry name" value="POLYMYOSITIS/SCLERODERMA AUTOANTIGEN-RELATED"/>
    <property type="match status" value="1"/>
</dbReference>
<dbReference type="SUPFAM" id="SSF53098">
    <property type="entry name" value="Ribonuclease H-like"/>
    <property type="match status" value="1"/>
</dbReference>
<feature type="coiled-coil region" evidence="9">
    <location>
        <begin position="499"/>
        <end position="533"/>
    </location>
</feature>
<dbReference type="GO" id="GO:0071035">
    <property type="term" value="P:nuclear polyadenylation-dependent rRNA catabolic process"/>
    <property type="evidence" value="ECO:0007669"/>
    <property type="project" value="EnsemblFungi"/>
</dbReference>
<dbReference type="GO" id="GO:0071039">
    <property type="term" value="P:nuclear polyadenylation-dependent CUT catabolic process"/>
    <property type="evidence" value="ECO:0007669"/>
    <property type="project" value="EnsemblFungi"/>
</dbReference>
<reference evidence="12 13" key="1">
    <citation type="journal article" date="2016" name="Proc. Natl. Acad. Sci. U.S.A.">
        <title>Comparative genomics of biotechnologically important yeasts.</title>
        <authorList>
            <person name="Riley R."/>
            <person name="Haridas S."/>
            <person name="Wolfe K.H."/>
            <person name="Lopes M.R."/>
            <person name="Hittinger C.T."/>
            <person name="Goeker M."/>
            <person name="Salamov A.A."/>
            <person name="Wisecaver J.H."/>
            <person name="Long T.M."/>
            <person name="Calvey C.H."/>
            <person name="Aerts A.L."/>
            <person name="Barry K.W."/>
            <person name="Choi C."/>
            <person name="Clum A."/>
            <person name="Coughlan A.Y."/>
            <person name="Deshpande S."/>
            <person name="Douglass A.P."/>
            <person name="Hanson S.J."/>
            <person name="Klenk H.-P."/>
            <person name="LaButti K.M."/>
            <person name="Lapidus A."/>
            <person name="Lindquist E.A."/>
            <person name="Lipzen A.M."/>
            <person name="Meier-Kolthoff J.P."/>
            <person name="Ohm R.A."/>
            <person name="Otillar R.P."/>
            <person name="Pangilinan J.L."/>
            <person name="Peng Y."/>
            <person name="Rokas A."/>
            <person name="Rosa C.A."/>
            <person name="Scheuner C."/>
            <person name="Sibirny A.A."/>
            <person name="Slot J.C."/>
            <person name="Stielow J.B."/>
            <person name="Sun H."/>
            <person name="Kurtzman C.P."/>
            <person name="Blackwell M."/>
            <person name="Grigoriev I.V."/>
            <person name="Jeffries T.W."/>
        </authorList>
    </citation>
    <scope>NUCLEOTIDE SEQUENCE [LARGE SCALE GENOMIC DNA]</scope>
    <source>
        <strain evidence="13">ATCC 58044 / CBS 1984 / NCYC 433 / NRRL Y-366-8</strain>
    </source>
</reference>
<keyword evidence="5" id="KW-0271">Exosome</keyword>
<dbReference type="GO" id="GO:0140602">
    <property type="term" value="C:nucleolar peripheral inclusion body"/>
    <property type="evidence" value="ECO:0007669"/>
    <property type="project" value="EnsemblFungi"/>
</dbReference>
<dbReference type="GO" id="GO:0071042">
    <property type="term" value="P:nuclear polyadenylation-dependent mRNA catabolic process"/>
    <property type="evidence" value="ECO:0007669"/>
    <property type="project" value="EnsemblFungi"/>
</dbReference>
<dbReference type="GO" id="GO:0140746">
    <property type="term" value="P:siRNA catabolic process"/>
    <property type="evidence" value="ECO:0007669"/>
    <property type="project" value="EnsemblFungi"/>
</dbReference>
<dbReference type="GO" id="GO:0000176">
    <property type="term" value="C:nuclear exosome (RNase complex)"/>
    <property type="evidence" value="ECO:0007669"/>
    <property type="project" value="EnsemblFungi"/>
</dbReference>
<dbReference type="OrthoDB" id="2250022at2759"/>
<evidence type="ECO:0000256" key="4">
    <source>
        <dbReference type="ARBA" id="ARBA00022801"/>
    </source>
</evidence>
<evidence type="ECO:0000256" key="9">
    <source>
        <dbReference type="SAM" id="Coils"/>
    </source>
</evidence>
<feature type="region of interest" description="Disordered" evidence="10">
    <location>
        <begin position="621"/>
        <end position="652"/>
    </location>
</feature>
<evidence type="ECO:0000256" key="3">
    <source>
        <dbReference type="ARBA" id="ARBA00022722"/>
    </source>
</evidence>
<dbReference type="GO" id="GO:0000175">
    <property type="term" value="F:3'-5'-RNA exonuclease activity"/>
    <property type="evidence" value="ECO:0007669"/>
    <property type="project" value="EnsemblFungi"/>
</dbReference>
<evidence type="ECO:0000256" key="6">
    <source>
        <dbReference type="ARBA" id="ARBA00022839"/>
    </source>
</evidence>
<dbReference type="CDD" id="cd06147">
    <property type="entry name" value="Rrp6p_like_exo"/>
    <property type="match status" value="1"/>
</dbReference>
<evidence type="ECO:0000256" key="10">
    <source>
        <dbReference type="SAM" id="MobiDB-lite"/>
    </source>
</evidence>
<dbReference type="InterPro" id="IPR002121">
    <property type="entry name" value="HRDC_dom"/>
</dbReference>
<evidence type="ECO:0000256" key="7">
    <source>
        <dbReference type="ARBA" id="ARBA00023242"/>
    </source>
</evidence>
<dbReference type="GeneID" id="30198879"/>
<dbReference type="GO" id="GO:0071044">
    <property type="term" value="P:histone mRNA catabolic process"/>
    <property type="evidence" value="ECO:0007669"/>
    <property type="project" value="EnsemblFungi"/>
</dbReference>
<dbReference type="FunFam" id="3.30.420.10:FF:000059">
    <property type="entry name" value="Exosome complex exonuclease Rrp6"/>
    <property type="match status" value="1"/>
</dbReference>
<dbReference type="InterPro" id="IPR010997">
    <property type="entry name" value="HRDC-like_sf"/>
</dbReference>
<dbReference type="GO" id="GO:0071038">
    <property type="term" value="P:TRAMP-dependent tRNA surveillance pathway"/>
    <property type="evidence" value="ECO:0007669"/>
    <property type="project" value="EnsemblFungi"/>
</dbReference>
<keyword evidence="3" id="KW-0540">Nuclease</keyword>
<dbReference type="GO" id="GO:0071920">
    <property type="term" value="C:cleavage body"/>
    <property type="evidence" value="ECO:0007669"/>
    <property type="project" value="EnsemblFungi"/>
</dbReference>
<dbReference type="STRING" id="683960.A0A1E3P578"/>
<dbReference type="InterPro" id="IPR002562">
    <property type="entry name" value="3'-5'_exonuclease_dom"/>
</dbReference>
<dbReference type="PANTHER" id="PTHR12124:SF47">
    <property type="entry name" value="EXOSOME COMPONENT 10"/>
    <property type="match status" value="1"/>
</dbReference>
<dbReference type="GO" id="GO:0034475">
    <property type="term" value="P:U4 snRNA 3'-end processing"/>
    <property type="evidence" value="ECO:0007669"/>
    <property type="project" value="EnsemblFungi"/>
</dbReference>
<evidence type="ECO:0000256" key="8">
    <source>
        <dbReference type="ARBA" id="ARBA00043957"/>
    </source>
</evidence>
<dbReference type="GO" id="GO:0033621">
    <property type="term" value="P:nuclear mRNA surveillance of meiosis-specific transcripts"/>
    <property type="evidence" value="ECO:0007669"/>
    <property type="project" value="EnsemblFungi"/>
</dbReference>
<name>A0A1E3P578_WICAA</name>
<dbReference type="Gene3D" id="1.10.150.80">
    <property type="entry name" value="HRDC domain"/>
    <property type="match status" value="1"/>
</dbReference>
<keyword evidence="9" id="KW-0175">Coiled coil</keyword>
<evidence type="ECO:0000256" key="5">
    <source>
        <dbReference type="ARBA" id="ARBA00022835"/>
    </source>
</evidence>
<accession>A0A1E3P578</accession>
<proteinExistence type="inferred from homology"/>
<dbReference type="SUPFAM" id="SSF47819">
    <property type="entry name" value="HRDC-like"/>
    <property type="match status" value="1"/>
</dbReference>
<feature type="compositionally biased region" description="Basic and acidic residues" evidence="10">
    <location>
        <begin position="621"/>
        <end position="632"/>
    </location>
</feature>
<dbReference type="Pfam" id="PF08066">
    <property type="entry name" value="PMC2NT"/>
    <property type="match status" value="1"/>
</dbReference>
<dbReference type="GO" id="GO:0042134">
    <property type="term" value="F:rRNA primary transcript binding"/>
    <property type="evidence" value="ECO:0007669"/>
    <property type="project" value="EnsemblFungi"/>
</dbReference>
<dbReference type="SMART" id="SM00341">
    <property type="entry name" value="HRDC"/>
    <property type="match status" value="1"/>
</dbReference>
<dbReference type="GO" id="GO:0071051">
    <property type="term" value="P:poly(A)-dependent snoRNA 3'-end processing"/>
    <property type="evidence" value="ECO:0007669"/>
    <property type="project" value="EnsemblFungi"/>
</dbReference>
<evidence type="ECO:0000256" key="2">
    <source>
        <dbReference type="ARBA" id="ARBA00022552"/>
    </source>
</evidence>
<dbReference type="GO" id="GO:0034473">
    <property type="term" value="P:U1 snRNA 3'-end processing"/>
    <property type="evidence" value="ECO:0007669"/>
    <property type="project" value="EnsemblFungi"/>
</dbReference>
<dbReference type="AlphaFoldDB" id="A0A1E3P578"/>
<dbReference type="GO" id="GO:0000166">
    <property type="term" value="F:nucleotide binding"/>
    <property type="evidence" value="ECO:0007669"/>
    <property type="project" value="InterPro"/>
</dbReference>
<feature type="compositionally biased region" description="Basic and acidic residues" evidence="10">
    <location>
        <begin position="676"/>
        <end position="693"/>
    </location>
</feature>
<dbReference type="InterPro" id="IPR049559">
    <property type="entry name" value="Rrp6p-like_exo"/>
</dbReference>
<evidence type="ECO:0000259" key="11">
    <source>
        <dbReference type="PROSITE" id="PS50967"/>
    </source>
</evidence>
<dbReference type="GO" id="GO:0005730">
    <property type="term" value="C:nucleolus"/>
    <property type="evidence" value="ECO:0007669"/>
    <property type="project" value="EnsemblFungi"/>
</dbReference>
<dbReference type="Proteomes" id="UP000094112">
    <property type="component" value="Unassembled WGS sequence"/>
</dbReference>
<dbReference type="GO" id="GO:0000467">
    <property type="term" value="P:exonucleolytic trimming to generate mature 3'-end of 5.8S rRNA from tricistronic rRNA transcript (SSU-rRNA, 5.8S rRNA, LSU-rRNA)"/>
    <property type="evidence" value="ECO:0007669"/>
    <property type="project" value="EnsemblFungi"/>
</dbReference>
<dbReference type="GO" id="GO:0071040">
    <property type="term" value="P:nuclear polyadenylation-dependent antisense transcript catabolic process"/>
    <property type="evidence" value="ECO:0007669"/>
    <property type="project" value="EnsemblFungi"/>
</dbReference>
<dbReference type="GO" id="GO:1990342">
    <property type="term" value="C:heterochromatin island"/>
    <property type="evidence" value="ECO:0007669"/>
    <property type="project" value="EnsemblFungi"/>
</dbReference>
<feature type="compositionally biased region" description="Polar residues" evidence="10">
    <location>
        <begin position="738"/>
        <end position="747"/>
    </location>
</feature>
<dbReference type="InterPro" id="IPR036397">
    <property type="entry name" value="RNaseH_sf"/>
</dbReference>
<comment type="subcellular location">
    <subcellularLocation>
        <location evidence="1">Nucleus</location>
    </subcellularLocation>
</comment>
<dbReference type="GO" id="GO:0071036">
    <property type="term" value="P:nuclear polyadenylation-dependent snoRNA catabolic process"/>
    <property type="evidence" value="ECO:0007669"/>
    <property type="project" value="EnsemblFungi"/>
</dbReference>
<protein>
    <recommendedName>
        <fullName evidence="11">HRDC domain-containing protein</fullName>
    </recommendedName>
</protein>